<keyword evidence="6" id="KW-0969">Cilium</keyword>
<dbReference type="Pfam" id="PF05400">
    <property type="entry name" value="FliT"/>
    <property type="match status" value="1"/>
</dbReference>
<dbReference type="OrthoDB" id="6459294at2"/>
<protein>
    <recommendedName>
        <fullName evidence="5">Flagellar protein FliT</fullName>
    </recommendedName>
</protein>
<dbReference type="AlphaFoldDB" id="A0A140NQU7"/>
<dbReference type="PATRIC" id="fig|1157951.4.peg.3694"/>
<name>A0A140NQU7_PROSM</name>
<dbReference type="KEGG" id="psi:S70_18415"/>
<gene>
    <name evidence="6" type="ordered locus">S70_18415</name>
</gene>
<comment type="subcellular location">
    <subcellularLocation>
        <location evidence="1">Cytoplasm</location>
        <location evidence="1">Cytosol</location>
    </subcellularLocation>
</comment>
<reference evidence="7" key="2">
    <citation type="submission" date="2012-04" db="EMBL/GenBank/DDBJ databases">
        <title>Complete genome sequence of Providencia stuartii clinical isolate MRSN 2154.</title>
        <authorList>
            <person name="Clifford R.J."/>
            <person name="Hang J."/>
            <person name="Riley M.C."/>
            <person name="Onmus-Leone F."/>
            <person name="Kuschner R.A."/>
            <person name="Lesho E.P."/>
            <person name="Waterman P.E."/>
        </authorList>
    </citation>
    <scope>NUCLEOTIDE SEQUENCE [LARGE SCALE GENOMIC DNA]</scope>
    <source>
        <strain evidence="7">MRSN 2154</strain>
    </source>
</reference>
<dbReference type="GO" id="GO:0044781">
    <property type="term" value="P:bacterial-type flagellum organization"/>
    <property type="evidence" value="ECO:0007669"/>
    <property type="project" value="UniProtKB-KW"/>
</dbReference>
<keyword evidence="3" id="KW-1005">Bacterial flagellum biogenesis</keyword>
<keyword evidence="6" id="KW-0282">Flagellum</keyword>
<proteinExistence type="predicted"/>
<dbReference type="RefSeq" id="WP_004918700.1">
    <property type="nucleotide sequence ID" value="NC_017731.1"/>
</dbReference>
<dbReference type="HOGENOM" id="CLU_155793_0_0_6"/>
<dbReference type="InterPro" id="IPR008622">
    <property type="entry name" value="FliT"/>
</dbReference>
<accession>A0A140NQU7</accession>
<dbReference type="Proteomes" id="UP000005012">
    <property type="component" value="Chromosome"/>
</dbReference>
<evidence type="ECO:0000256" key="2">
    <source>
        <dbReference type="ARBA" id="ARBA00022490"/>
    </source>
</evidence>
<evidence type="ECO:0000256" key="1">
    <source>
        <dbReference type="ARBA" id="ARBA00004514"/>
    </source>
</evidence>
<keyword evidence="2" id="KW-0963">Cytoplasm</keyword>
<dbReference type="GeneID" id="93519790"/>
<organism evidence="6 7">
    <name type="scientific">Providencia stuartii (strain MRSN 2154)</name>
    <dbReference type="NCBI Taxonomy" id="1157951"/>
    <lineage>
        <taxon>Bacteria</taxon>
        <taxon>Pseudomonadati</taxon>
        <taxon>Pseudomonadota</taxon>
        <taxon>Gammaproteobacteria</taxon>
        <taxon>Enterobacterales</taxon>
        <taxon>Morganellaceae</taxon>
        <taxon>Providencia</taxon>
    </lineage>
</organism>
<sequence length="129" mass="15168">MKDNQVNNKKPTDLYEIYRDVLALSENLVALAEAQQWEQLVAHETEYVYAVENLTQLTHEFEAHQPITDELVRLLHQIIENEQITKTHLQQHLDFLSKEMKQLDQKRALNNSYGQFNEPDTPITIKPIE</sequence>
<evidence type="ECO:0000313" key="6">
    <source>
        <dbReference type="EMBL" id="AFH95485.1"/>
    </source>
</evidence>
<reference evidence="6 7" key="1">
    <citation type="journal article" date="2012" name="J. Bacteriol.">
        <title>Complete Genome Sequence of Providencia stuartii Clinical Isolate MRSN 2154.</title>
        <authorList>
            <person name="Clifford R.J."/>
            <person name="Hang J."/>
            <person name="Riley M.C."/>
            <person name="Onmus-Leone F."/>
            <person name="Kuschner R.A."/>
            <person name="Lesho E.P."/>
            <person name="Waterman P.E."/>
        </authorList>
    </citation>
    <scope>NUCLEOTIDE SEQUENCE [LARGE SCALE GENOMIC DNA]</scope>
    <source>
        <strain evidence="6 7">MRSN 2154</strain>
    </source>
</reference>
<keyword evidence="4" id="KW-0143">Chaperone</keyword>
<evidence type="ECO:0000256" key="4">
    <source>
        <dbReference type="ARBA" id="ARBA00023186"/>
    </source>
</evidence>
<dbReference type="Gene3D" id="1.20.58.380">
    <property type="entry name" value="Flagellar protein flit"/>
    <property type="match status" value="1"/>
</dbReference>
<evidence type="ECO:0000313" key="7">
    <source>
        <dbReference type="Proteomes" id="UP000005012"/>
    </source>
</evidence>
<dbReference type="EMBL" id="CP003488">
    <property type="protein sequence ID" value="AFH95485.1"/>
    <property type="molecule type" value="Genomic_DNA"/>
</dbReference>
<evidence type="ECO:0000256" key="5">
    <source>
        <dbReference type="ARBA" id="ARBA00093797"/>
    </source>
</evidence>
<keyword evidence="6" id="KW-0966">Cell projection</keyword>
<evidence type="ECO:0000256" key="3">
    <source>
        <dbReference type="ARBA" id="ARBA00022795"/>
    </source>
</evidence>